<dbReference type="SUPFAM" id="SSF53756">
    <property type="entry name" value="UDP-Glycosyltransferase/glycogen phosphorylase"/>
    <property type="match status" value="1"/>
</dbReference>
<name>A0A4P7BVW0_9GAMM</name>
<dbReference type="Proteomes" id="UP000294325">
    <property type="component" value="Chromosome"/>
</dbReference>
<dbReference type="GO" id="GO:0050511">
    <property type="term" value="F:undecaprenyldiphospho-muramoylpentapeptide beta-N-acetylglucosaminyltransferase activity"/>
    <property type="evidence" value="ECO:0007669"/>
    <property type="project" value="UniProtKB-UniRule"/>
</dbReference>
<comment type="catalytic activity">
    <reaction evidence="10">
        <text>di-trans,octa-cis-undecaprenyl diphospho-N-acetyl-alpha-D-muramoyl-L-alanyl-D-glutamyl-meso-2,6-diaminopimeloyl-D-alanyl-D-alanine + UDP-N-acetyl-alpha-D-glucosamine = di-trans,octa-cis-undecaprenyl diphospho-[N-acetyl-alpha-D-glucosaminyl-(1-&gt;4)]-N-acetyl-alpha-D-muramoyl-L-alanyl-D-glutamyl-meso-2,6-diaminopimeloyl-D-alanyl-D-alanine + UDP + H(+)</text>
        <dbReference type="Rhea" id="RHEA:31227"/>
        <dbReference type="ChEBI" id="CHEBI:15378"/>
        <dbReference type="ChEBI" id="CHEBI:57705"/>
        <dbReference type="ChEBI" id="CHEBI:58223"/>
        <dbReference type="ChEBI" id="CHEBI:61387"/>
        <dbReference type="ChEBI" id="CHEBI:61388"/>
        <dbReference type="EC" id="2.4.1.227"/>
    </reaction>
</comment>
<evidence type="ECO:0000313" key="13">
    <source>
        <dbReference type="EMBL" id="QBQ53417.1"/>
    </source>
</evidence>
<evidence type="ECO:0000313" key="14">
    <source>
        <dbReference type="Proteomes" id="UP000294325"/>
    </source>
</evidence>
<dbReference type="GO" id="GO:0005886">
    <property type="term" value="C:plasma membrane"/>
    <property type="evidence" value="ECO:0007669"/>
    <property type="project" value="UniProtKB-SubCell"/>
</dbReference>
<protein>
    <recommendedName>
        <fullName evidence="10">UDP-N-acetylglucosamine--N-acetylmuramyl-(pentapeptide) pyrophosphoryl-undecaprenol N-acetylglucosamine transferase</fullName>
        <ecNumber evidence="10">2.4.1.227</ecNumber>
    </recommendedName>
    <alternativeName>
        <fullName evidence="10">Undecaprenyl-PP-MurNAc-pentapeptide-UDPGlcNAc GlcNAc transferase</fullName>
    </alternativeName>
</protein>
<keyword evidence="6 10" id="KW-0573">Peptidoglycan synthesis</keyword>
<accession>A0A4P7BVW0</accession>
<feature type="domain" description="Glycosyltransferase family 28 N-terminal" evidence="11">
    <location>
        <begin position="5"/>
        <end position="142"/>
    </location>
</feature>
<dbReference type="HAMAP" id="MF_00033">
    <property type="entry name" value="MurG"/>
    <property type="match status" value="1"/>
</dbReference>
<dbReference type="EC" id="2.4.1.227" evidence="10"/>
<keyword evidence="9 10" id="KW-0961">Cell wall biogenesis/degradation</keyword>
<keyword evidence="1 10" id="KW-1003">Cell membrane</keyword>
<dbReference type="InterPro" id="IPR006009">
    <property type="entry name" value="GlcNAc_MurG"/>
</dbReference>
<keyword evidence="7 10" id="KW-0472">Membrane</keyword>
<evidence type="ECO:0000256" key="8">
    <source>
        <dbReference type="ARBA" id="ARBA00023306"/>
    </source>
</evidence>
<dbReference type="Pfam" id="PF04101">
    <property type="entry name" value="Glyco_tran_28_C"/>
    <property type="match status" value="1"/>
</dbReference>
<dbReference type="RefSeq" id="WP_134356432.1">
    <property type="nucleotide sequence ID" value="NZ_CP038033.1"/>
</dbReference>
<keyword evidence="14" id="KW-1185">Reference proteome</keyword>
<keyword evidence="5 10" id="KW-0133">Cell shape</keyword>
<dbReference type="NCBIfam" id="TIGR01133">
    <property type="entry name" value="murG"/>
    <property type="match status" value="1"/>
</dbReference>
<evidence type="ECO:0000256" key="5">
    <source>
        <dbReference type="ARBA" id="ARBA00022960"/>
    </source>
</evidence>
<dbReference type="GO" id="GO:0008360">
    <property type="term" value="P:regulation of cell shape"/>
    <property type="evidence" value="ECO:0007669"/>
    <property type="project" value="UniProtKB-KW"/>
</dbReference>
<evidence type="ECO:0000256" key="2">
    <source>
        <dbReference type="ARBA" id="ARBA00022618"/>
    </source>
</evidence>
<dbReference type="CDD" id="cd03785">
    <property type="entry name" value="GT28_MurG"/>
    <property type="match status" value="1"/>
</dbReference>
<comment type="pathway">
    <text evidence="10">Cell wall biogenesis; peptidoglycan biosynthesis.</text>
</comment>
<dbReference type="PANTHER" id="PTHR21015">
    <property type="entry name" value="UDP-N-ACETYLGLUCOSAMINE--N-ACETYLMURAMYL-(PENTAPEPTIDE) PYROPHOSPHORYL-UNDECAPRENOL N-ACETYLGLUCOSAMINE TRANSFERASE 1"/>
    <property type="match status" value="1"/>
</dbReference>
<dbReference type="GO" id="GO:0005975">
    <property type="term" value="P:carbohydrate metabolic process"/>
    <property type="evidence" value="ECO:0007669"/>
    <property type="project" value="InterPro"/>
</dbReference>
<dbReference type="GO" id="GO:0071555">
    <property type="term" value="P:cell wall organization"/>
    <property type="evidence" value="ECO:0007669"/>
    <property type="project" value="UniProtKB-KW"/>
</dbReference>
<feature type="binding site" evidence="10">
    <location>
        <position position="290"/>
    </location>
    <ligand>
        <name>UDP-N-acetyl-alpha-D-glucosamine</name>
        <dbReference type="ChEBI" id="CHEBI:57705"/>
    </ligand>
</feature>
<comment type="caution">
    <text evidence="10">Lacks conserved residue(s) required for the propagation of feature annotation.</text>
</comment>
<gene>
    <name evidence="10 13" type="primary">murG</name>
    <name evidence="13" type="ORF">E3U44_02025</name>
</gene>
<organism evidence="13 14">
    <name type="scientific">Nitrosococcus wardiae</name>
    <dbReference type="NCBI Taxonomy" id="1814290"/>
    <lineage>
        <taxon>Bacteria</taxon>
        <taxon>Pseudomonadati</taxon>
        <taxon>Pseudomonadota</taxon>
        <taxon>Gammaproteobacteria</taxon>
        <taxon>Chromatiales</taxon>
        <taxon>Chromatiaceae</taxon>
        <taxon>Nitrosococcus</taxon>
    </lineage>
</organism>
<keyword evidence="2 10" id="KW-0132">Cell division</keyword>
<feature type="binding site" evidence="10">
    <location>
        <begin position="12"/>
        <end position="14"/>
    </location>
    <ligand>
        <name>UDP-N-acetyl-alpha-D-glucosamine</name>
        <dbReference type="ChEBI" id="CHEBI:57705"/>
    </ligand>
</feature>
<feature type="binding site" evidence="10">
    <location>
        <position position="245"/>
    </location>
    <ligand>
        <name>UDP-N-acetyl-alpha-D-glucosamine</name>
        <dbReference type="ChEBI" id="CHEBI:57705"/>
    </ligand>
</feature>
<keyword evidence="4 10" id="KW-0808">Transferase</keyword>
<proteinExistence type="inferred from homology"/>
<dbReference type="EMBL" id="CP038033">
    <property type="protein sequence ID" value="QBQ53417.1"/>
    <property type="molecule type" value="Genomic_DNA"/>
</dbReference>
<dbReference type="InterPro" id="IPR007235">
    <property type="entry name" value="Glyco_trans_28_C"/>
</dbReference>
<dbReference type="AlphaFoldDB" id="A0A4P7BVW0"/>
<evidence type="ECO:0000259" key="12">
    <source>
        <dbReference type="Pfam" id="PF04101"/>
    </source>
</evidence>
<dbReference type="UniPathway" id="UPA00219"/>
<keyword evidence="8 10" id="KW-0131">Cell cycle</keyword>
<dbReference type="InterPro" id="IPR004276">
    <property type="entry name" value="GlycoTrans_28_N"/>
</dbReference>
<dbReference type="GO" id="GO:0051991">
    <property type="term" value="F:UDP-N-acetyl-D-glucosamine:N-acetylmuramoyl-L-alanyl-D-glutamyl-meso-2,6-diaminopimelyl-D-alanyl-D-alanine-diphosphoundecaprenol 4-beta-N-acetylglucosaminlytransferase activity"/>
    <property type="evidence" value="ECO:0007669"/>
    <property type="project" value="RHEA"/>
</dbReference>
<comment type="function">
    <text evidence="10">Cell wall formation. Catalyzes the transfer of a GlcNAc subunit on undecaprenyl-pyrophosphoryl-MurNAc-pentapeptide (lipid intermediate I) to form undecaprenyl-pyrophosphoryl-MurNAc-(pentapeptide)GlcNAc (lipid intermediate II).</text>
</comment>
<feature type="binding site" evidence="10">
    <location>
        <position position="163"/>
    </location>
    <ligand>
        <name>UDP-N-acetyl-alpha-D-glucosamine</name>
        <dbReference type="ChEBI" id="CHEBI:57705"/>
    </ligand>
</feature>
<dbReference type="KEGG" id="nwr:E3U44_02025"/>
<evidence type="ECO:0000256" key="1">
    <source>
        <dbReference type="ARBA" id="ARBA00022475"/>
    </source>
</evidence>
<reference evidence="13 14" key="1">
    <citation type="submission" date="2019-03" db="EMBL/GenBank/DDBJ databases">
        <title>The genome sequence of Nitrosococcus wardiae strain D1FHST reveals the archetypal metabolic capacity of ammonia-oxidizing Gammaproteobacteria.</title>
        <authorList>
            <person name="Wang L."/>
            <person name="Lim C.K."/>
            <person name="Hanson T.E."/>
            <person name="Dang H."/>
            <person name="Klotz M.G."/>
        </authorList>
    </citation>
    <scope>NUCLEOTIDE SEQUENCE [LARGE SCALE GENOMIC DNA]</scope>
    <source>
        <strain evidence="13 14">D1FHS</strain>
    </source>
</reference>
<evidence type="ECO:0000256" key="3">
    <source>
        <dbReference type="ARBA" id="ARBA00022676"/>
    </source>
</evidence>
<evidence type="ECO:0000256" key="7">
    <source>
        <dbReference type="ARBA" id="ARBA00023136"/>
    </source>
</evidence>
<evidence type="ECO:0000256" key="9">
    <source>
        <dbReference type="ARBA" id="ARBA00023316"/>
    </source>
</evidence>
<dbReference type="GO" id="GO:0051301">
    <property type="term" value="P:cell division"/>
    <property type="evidence" value="ECO:0007669"/>
    <property type="project" value="UniProtKB-KW"/>
</dbReference>
<evidence type="ECO:0000256" key="6">
    <source>
        <dbReference type="ARBA" id="ARBA00022984"/>
    </source>
</evidence>
<dbReference type="OrthoDB" id="9808936at2"/>
<feature type="domain" description="Glycosyl transferase family 28 C-terminal" evidence="12">
    <location>
        <begin position="185"/>
        <end position="341"/>
    </location>
</feature>
<dbReference type="PANTHER" id="PTHR21015:SF22">
    <property type="entry name" value="GLYCOSYLTRANSFERASE"/>
    <property type="match status" value="1"/>
</dbReference>
<keyword evidence="3 10" id="KW-0328">Glycosyltransferase</keyword>
<dbReference type="Pfam" id="PF03033">
    <property type="entry name" value="Glyco_transf_28"/>
    <property type="match status" value="1"/>
</dbReference>
<sequence length="359" mass="38794">MVTRVLIMAGGTGGHVFPALAVADTLRAGGVEVVWMGTHQGLEAKLVPRAGYSMEWISIGGLRGKGLVNWLRAPFKLLLALSQALRALYRWQPAVVLGLGGFASGPGGLGAWLLRRPLLIHEQNAIAGTTNRLLAHLACRVMEAFPGTFPAAMKAEWTGNPVREAIEALPEPQSRFQNRKGRFRLLVLGGSQGARVFNEMLPEALALLTPEARPEVWHQCGPRQWEGTVAAYQAVGVESRLVPFIDEMAEAYAWADLVLGRAGALTIAELMAAGVASLLVPFPFAIDDHQRVNAGYLVEAGAARLLPEKEVTPQRLAREIERLGADRFALMTMAQIARQLHRVGAAQRVAERCLEVASG</sequence>
<feature type="binding site" evidence="10">
    <location>
        <position position="124"/>
    </location>
    <ligand>
        <name>UDP-N-acetyl-alpha-D-glucosamine</name>
        <dbReference type="ChEBI" id="CHEBI:57705"/>
    </ligand>
</feature>
<dbReference type="Gene3D" id="3.40.50.2000">
    <property type="entry name" value="Glycogen Phosphorylase B"/>
    <property type="match status" value="2"/>
</dbReference>
<comment type="subcellular location">
    <subcellularLocation>
        <location evidence="10">Cell membrane</location>
        <topology evidence="10">Peripheral membrane protein</topology>
        <orientation evidence="10">Cytoplasmic side</orientation>
    </subcellularLocation>
</comment>
<evidence type="ECO:0000256" key="4">
    <source>
        <dbReference type="ARBA" id="ARBA00022679"/>
    </source>
</evidence>
<feature type="binding site" evidence="10">
    <location>
        <position position="191"/>
    </location>
    <ligand>
        <name>UDP-N-acetyl-alpha-D-glucosamine</name>
        <dbReference type="ChEBI" id="CHEBI:57705"/>
    </ligand>
</feature>
<evidence type="ECO:0000256" key="10">
    <source>
        <dbReference type="HAMAP-Rule" id="MF_00033"/>
    </source>
</evidence>
<dbReference type="GO" id="GO:0009252">
    <property type="term" value="P:peptidoglycan biosynthetic process"/>
    <property type="evidence" value="ECO:0007669"/>
    <property type="project" value="UniProtKB-UniRule"/>
</dbReference>
<evidence type="ECO:0000259" key="11">
    <source>
        <dbReference type="Pfam" id="PF03033"/>
    </source>
</evidence>
<comment type="similarity">
    <text evidence="10">Belongs to the glycosyltransferase 28 family. MurG subfamily.</text>
</comment>